<evidence type="ECO:0000313" key="3">
    <source>
        <dbReference type="Proteomes" id="UP000091956"/>
    </source>
</evidence>
<dbReference type="GeneID" id="28837962"/>
<sequence length="163" mass="18516">MPFFKSKTADADTVPEEKWIPYRENGEVKYMRASEAQDSGSSGGALRHSKPSAWGNMVAPVGFVAQAPQLLQEKYTDESIIVAIITNVVPAQKPTVVEGKKSFMGKFKKDKEPSTTKAVRMPRREYKKFFAKDKDGKYIGTEPQREWTQEELEDEFGQYQKEV</sequence>
<keyword evidence="3" id="KW-1185">Reference proteome</keyword>
<name>A0A1B8GNU7_9PEZI</name>
<reference evidence="3" key="2">
    <citation type="journal article" date="2018" name="Nat. Commun.">
        <title>Extreme sensitivity to ultraviolet light in the fungal pathogen causing white-nose syndrome of bats.</title>
        <authorList>
            <person name="Palmer J.M."/>
            <person name="Drees K.P."/>
            <person name="Foster J.T."/>
            <person name="Lindner D.L."/>
        </authorList>
    </citation>
    <scope>NUCLEOTIDE SEQUENCE [LARGE SCALE GENOMIC DNA]</scope>
    <source>
        <strain evidence="3">UAMH 10579</strain>
    </source>
</reference>
<protein>
    <submittedName>
        <fullName evidence="2">Uncharacterized protein</fullName>
    </submittedName>
</protein>
<accession>A0A1B8GNU7</accession>
<dbReference type="RefSeq" id="XP_018131246.1">
    <property type="nucleotide sequence ID" value="XM_018274047.2"/>
</dbReference>
<proteinExistence type="predicted"/>
<dbReference type="OrthoDB" id="4158258at2759"/>
<reference evidence="2 3" key="1">
    <citation type="submission" date="2016-03" db="EMBL/GenBank/DDBJ databases">
        <title>Comparative genomics of Pseudogymnoascus destructans, the fungus causing white-nose syndrome of bats.</title>
        <authorList>
            <person name="Palmer J.M."/>
            <person name="Drees K.P."/>
            <person name="Foster J.T."/>
            <person name="Lindner D.L."/>
        </authorList>
    </citation>
    <scope>NUCLEOTIDE SEQUENCE [LARGE SCALE GENOMIC DNA]</scope>
    <source>
        <strain evidence="2 3">UAMH 10579</strain>
    </source>
</reference>
<organism evidence="2 3">
    <name type="scientific">Pseudogymnoascus verrucosus</name>
    <dbReference type="NCBI Taxonomy" id="342668"/>
    <lineage>
        <taxon>Eukaryota</taxon>
        <taxon>Fungi</taxon>
        <taxon>Dikarya</taxon>
        <taxon>Ascomycota</taxon>
        <taxon>Pezizomycotina</taxon>
        <taxon>Leotiomycetes</taxon>
        <taxon>Thelebolales</taxon>
        <taxon>Thelebolaceae</taxon>
        <taxon>Pseudogymnoascus</taxon>
    </lineage>
</organism>
<feature type="region of interest" description="Disordered" evidence="1">
    <location>
        <begin position="140"/>
        <end position="163"/>
    </location>
</feature>
<dbReference type="Proteomes" id="UP000091956">
    <property type="component" value="Unassembled WGS sequence"/>
</dbReference>
<dbReference type="AlphaFoldDB" id="A0A1B8GNU7"/>
<dbReference type="EMBL" id="KV460221">
    <property type="protein sequence ID" value="OBT97513.1"/>
    <property type="molecule type" value="Genomic_DNA"/>
</dbReference>
<evidence type="ECO:0000313" key="2">
    <source>
        <dbReference type="EMBL" id="OBT97513.1"/>
    </source>
</evidence>
<evidence type="ECO:0000256" key="1">
    <source>
        <dbReference type="SAM" id="MobiDB-lite"/>
    </source>
</evidence>
<gene>
    <name evidence="2" type="ORF">VE01_04576</name>
</gene>